<evidence type="ECO:0000256" key="1">
    <source>
        <dbReference type="SAM" id="SignalP"/>
    </source>
</evidence>
<proteinExistence type="predicted"/>
<dbReference type="Pfam" id="PF07589">
    <property type="entry name" value="PEP-CTERM"/>
    <property type="match status" value="1"/>
</dbReference>
<dbReference type="NCBIfam" id="TIGR02913">
    <property type="entry name" value="HAF_rpt"/>
    <property type="match status" value="2"/>
</dbReference>
<keyword evidence="4" id="KW-1185">Reference proteome</keyword>
<feature type="domain" description="Ice-binding protein C-terminal" evidence="2">
    <location>
        <begin position="322"/>
        <end position="346"/>
    </location>
</feature>
<feature type="chain" id="PRO_5045697770" evidence="1">
    <location>
        <begin position="22"/>
        <end position="352"/>
    </location>
</feature>
<gene>
    <name evidence="3" type="ORF">EYF70_18850</name>
</gene>
<dbReference type="InterPro" id="IPR013424">
    <property type="entry name" value="Ice-binding_C"/>
</dbReference>
<evidence type="ECO:0000313" key="3">
    <source>
        <dbReference type="EMBL" id="QBI02673.1"/>
    </source>
</evidence>
<protein>
    <submittedName>
        <fullName evidence="3">PEP-CTERM sorting domain-containing protein</fullName>
    </submittedName>
</protein>
<evidence type="ECO:0000259" key="2">
    <source>
        <dbReference type="Pfam" id="PF07589"/>
    </source>
</evidence>
<evidence type="ECO:0000313" key="4">
    <source>
        <dbReference type="Proteomes" id="UP000292307"/>
    </source>
</evidence>
<organism evidence="3 4">
    <name type="scientific">Pseudoduganella albidiflava</name>
    <dbReference type="NCBI Taxonomy" id="321983"/>
    <lineage>
        <taxon>Bacteria</taxon>
        <taxon>Pseudomonadati</taxon>
        <taxon>Pseudomonadota</taxon>
        <taxon>Betaproteobacteria</taxon>
        <taxon>Burkholderiales</taxon>
        <taxon>Oxalobacteraceae</taxon>
        <taxon>Telluria group</taxon>
        <taxon>Pseudoduganella</taxon>
    </lineage>
</organism>
<dbReference type="Proteomes" id="UP000292307">
    <property type="component" value="Chromosome"/>
</dbReference>
<feature type="signal peptide" evidence="1">
    <location>
        <begin position="1"/>
        <end position="21"/>
    </location>
</feature>
<reference evidence="3 4" key="1">
    <citation type="submission" date="2019-02" db="EMBL/GenBank/DDBJ databases">
        <title>Draft Genome Sequences of Six Type Strains of the Genus Massilia.</title>
        <authorList>
            <person name="Miess H."/>
            <person name="Frediansyhah A."/>
            <person name="Gross H."/>
        </authorList>
    </citation>
    <scope>NUCLEOTIDE SEQUENCE [LARGE SCALE GENOMIC DNA]</scope>
    <source>
        <strain evidence="3 4">DSM 17472</strain>
    </source>
</reference>
<dbReference type="EMBL" id="CP036401">
    <property type="protein sequence ID" value="QBI02673.1"/>
    <property type="molecule type" value="Genomic_DNA"/>
</dbReference>
<sequence>MEMRNLATALALLTLSASALAAGTPKYKVVILSITDWYTAAIGNNGTVLLSQSNWNDSRPIVTDGVQQTMLGTLGGHATYGHDINSSNTVVGRSQDASNQLRAFIWKDNVMRAIGGARSIATGINDAGTVIGHLGTGERSQRGFVYTEAGGMVVIGTLGGEGSAVTAIHEDGRVLGKAQDIAGTWKNFVYENGAMTVIDTDLALTGFAPDGGYYGVRLSGTVAHTEAIVFRDGVVETSYRLSAITDMNATGLATGLDHRTNQVGMLGFPDGSAYSIEQLVDDPRWWVGWSALSGINDAGQIIGTGCVVTTGCYAIRLDPLAAVPEPATWTMLAAGLAFIGWKSGRRPGRQPA</sequence>
<dbReference type="InterPro" id="IPR014262">
    <property type="entry name" value="HAF_rpt"/>
</dbReference>
<keyword evidence="1" id="KW-0732">Signal</keyword>
<name>A0ABX5RY26_9BURK</name>
<accession>A0ABX5RY26</accession>